<accession>A0A8H3I2K4</accession>
<keyword evidence="3" id="KW-1185">Reference proteome</keyword>
<evidence type="ECO:0000256" key="1">
    <source>
        <dbReference type="SAM" id="SignalP"/>
    </source>
</evidence>
<proteinExistence type="predicted"/>
<evidence type="ECO:0000313" key="2">
    <source>
        <dbReference type="EMBL" id="CAF9904855.1"/>
    </source>
</evidence>
<feature type="signal peptide" evidence="1">
    <location>
        <begin position="1"/>
        <end position="30"/>
    </location>
</feature>
<dbReference type="AlphaFoldDB" id="A0A8H3I2K4"/>
<comment type="caution">
    <text evidence="2">The sequence shown here is derived from an EMBL/GenBank/DDBJ whole genome shotgun (WGS) entry which is preliminary data.</text>
</comment>
<name>A0A8H3I2K4_9LECA</name>
<organism evidence="2 3">
    <name type="scientific">Heterodermia speciosa</name>
    <dbReference type="NCBI Taxonomy" id="116794"/>
    <lineage>
        <taxon>Eukaryota</taxon>
        <taxon>Fungi</taxon>
        <taxon>Dikarya</taxon>
        <taxon>Ascomycota</taxon>
        <taxon>Pezizomycotina</taxon>
        <taxon>Lecanoromycetes</taxon>
        <taxon>OSLEUM clade</taxon>
        <taxon>Lecanoromycetidae</taxon>
        <taxon>Caliciales</taxon>
        <taxon>Physciaceae</taxon>
        <taxon>Heterodermia</taxon>
    </lineage>
</organism>
<feature type="chain" id="PRO_5035002879" evidence="1">
    <location>
        <begin position="31"/>
        <end position="169"/>
    </location>
</feature>
<evidence type="ECO:0000313" key="3">
    <source>
        <dbReference type="Proteomes" id="UP000664521"/>
    </source>
</evidence>
<keyword evidence="1" id="KW-0732">Signal</keyword>
<sequence>MHTSKPHLKISIQTLLLYILLFSHLASVTPHGSPPPTTHFLPTPLSSPFANLTPRQPDDQWRLYLRTSSLVIPTRAALPFFLEFWATLADLAHEYEQANEDPVHTFSVEEEPAHMRFWSEEPIPWECLRVFAQRMMELTARGLVDGRLDAMMRSAQGQVVRCYLGIVGG</sequence>
<dbReference type="EMBL" id="CAJPDS010000003">
    <property type="protein sequence ID" value="CAF9904855.1"/>
    <property type="molecule type" value="Genomic_DNA"/>
</dbReference>
<reference evidence="2" key="1">
    <citation type="submission" date="2021-03" db="EMBL/GenBank/DDBJ databases">
        <authorList>
            <person name="Tagirdzhanova G."/>
        </authorList>
    </citation>
    <scope>NUCLEOTIDE SEQUENCE</scope>
</reference>
<dbReference type="Proteomes" id="UP000664521">
    <property type="component" value="Unassembled WGS sequence"/>
</dbReference>
<gene>
    <name evidence="2" type="ORF">HETSPECPRED_004805</name>
</gene>
<protein>
    <submittedName>
        <fullName evidence="2">Uncharacterized protein</fullName>
    </submittedName>
</protein>